<dbReference type="InterPro" id="IPR019546">
    <property type="entry name" value="TAT_signal_bac_arc"/>
</dbReference>
<dbReference type="InterPro" id="IPR006059">
    <property type="entry name" value="SBP"/>
</dbReference>
<sequence length="462" mass="49035">MAPSGKLRGKLPSGPASASRRSFVKGLGAAGVTLPALAMLPRWGFVQDAAANYANAAIGWKQFAGQTIALAGAIHPWSNAITPLLPDFTELTGISVVPDFRLETTYLGALPIQLNRGSSTPDVFMWTTYGQGISAGWLEPLNAYYADKSLTDLGWYDESDLLKTARAFPLWRDGERYAMPITSEAVTLFINGDALAAKNLPVPQTFEQLLVTANALKTDEMSGIAMRAQAGGNSSVAAMSFVFSYGGAMVSDNKAVFASPEAIAAIEMFGKLLSQAGPGGVSGYEWYHVLDDFLQRRTAMAIDSSNFATDISNPARSLVAGKAVFAAFPHATGRTSVPFMSHWQACINSRSRNKRAAFLFLLWATSKPTSMRTAAAGLATTRVSAWSSGDFKKAFGAQAAEAALTNLQNADVDRAKAILFHPQSRPIMDAFMIGVNEVVTGANPAKIAMTNAAAKANAAIRG</sequence>
<evidence type="ECO:0000256" key="2">
    <source>
        <dbReference type="ARBA" id="ARBA00008520"/>
    </source>
</evidence>
<keyword evidence="4" id="KW-0813">Transport</keyword>
<evidence type="ECO:0000313" key="4">
    <source>
        <dbReference type="EMBL" id="MEH2556215.1"/>
    </source>
</evidence>
<dbReference type="PANTHER" id="PTHR43649:SF12">
    <property type="entry name" value="DIACETYLCHITOBIOSE BINDING PROTEIN DASA"/>
    <property type="match status" value="1"/>
</dbReference>
<dbReference type="Gene3D" id="3.40.190.10">
    <property type="entry name" value="Periplasmic binding protein-like II"/>
    <property type="match status" value="2"/>
</dbReference>
<protein>
    <submittedName>
        <fullName evidence="4">Multiple sugar transport system substrate-binding protein</fullName>
    </submittedName>
</protein>
<dbReference type="InterPro" id="IPR050490">
    <property type="entry name" value="Bact_solute-bd_prot1"/>
</dbReference>
<accession>A0ABU8BCE7</accession>
<gene>
    <name evidence="4" type="ORF">V1286_003744</name>
</gene>
<dbReference type="InterPro" id="IPR006311">
    <property type="entry name" value="TAT_signal"/>
</dbReference>
<comment type="caution">
    <text evidence="4">The sequence shown here is derived from an EMBL/GenBank/DDBJ whole genome shotgun (WGS) entry which is preliminary data.</text>
</comment>
<comment type="similarity">
    <text evidence="2">Belongs to the bacterial solute-binding protein 1 family.</text>
</comment>
<organism evidence="4 5">
    <name type="scientific">Bradyrhizobium algeriense</name>
    <dbReference type="NCBI Taxonomy" id="634784"/>
    <lineage>
        <taxon>Bacteria</taxon>
        <taxon>Pseudomonadati</taxon>
        <taxon>Pseudomonadota</taxon>
        <taxon>Alphaproteobacteria</taxon>
        <taxon>Hyphomicrobiales</taxon>
        <taxon>Nitrobacteraceae</taxon>
        <taxon>Bradyrhizobium</taxon>
    </lineage>
</organism>
<dbReference type="SUPFAM" id="SSF53850">
    <property type="entry name" value="Periplasmic binding protein-like II"/>
    <property type="match status" value="1"/>
</dbReference>
<name>A0ABU8BCE7_9BRAD</name>
<dbReference type="PANTHER" id="PTHR43649">
    <property type="entry name" value="ARABINOSE-BINDING PROTEIN-RELATED"/>
    <property type="match status" value="1"/>
</dbReference>
<evidence type="ECO:0000256" key="1">
    <source>
        <dbReference type="ARBA" id="ARBA00004418"/>
    </source>
</evidence>
<dbReference type="PROSITE" id="PS51318">
    <property type="entry name" value="TAT"/>
    <property type="match status" value="1"/>
</dbReference>
<dbReference type="RefSeq" id="WP_334481515.1">
    <property type="nucleotide sequence ID" value="NZ_JAZHRV010000001.1"/>
</dbReference>
<keyword evidence="4" id="KW-0762">Sugar transport</keyword>
<dbReference type="Pfam" id="PF01547">
    <property type="entry name" value="SBP_bac_1"/>
    <property type="match status" value="1"/>
</dbReference>
<evidence type="ECO:0000256" key="3">
    <source>
        <dbReference type="ARBA" id="ARBA00022764"/>
    </source>
</evidence>
<comment type="subcellular location">
    <subcellularLocation>
        <location evidence="1">Periplasm</location>
    </subcellularLocation>
</comment>
<keyword evidence="5" id="KW-1185">Reference proteome</keyword>
<dbReference type="Proteomes" id="UP001364224">
    <property type="component" value="Unassembled WGS sequence"/>
</dbReference>
<keyword evidence="3" id="KW-0574">Periplasm</keyword>
<evidence type="ECO:0000313" key="5">
    <source>
        <dbReference type="Proteomes" id="UP001364224"/>
    </source>
</evidence>
<reference evidence="4 5" key="1">
    <citation type="submission" date="2024-02" db="EMBL/GenBank/DDBJ databases">
        <title>Adaptive strategies in a cosmopolitan and abundant soil bacterium.</title>
        <authorList>
            <person name="Carini P."/>
        </authorList>
    </citation>
    <scope>NUCLEOTIDE SEQUENCE [LARGE SCALE GENOMIC DNA]</scope>
    <source>
        <strain evidence="4 5">AZCC 1608</strain>
    </source>
</reference>
<dbReference type="NCBIfam" id="TIGR01409">
    <property type="entry name" value="TAT_signal_seq"/>
    <property type="match status" value="1"/>
</dbReference>
<proteinExistence type="inferred from homology"/>
<dbReference type="EMBL" id="JAZHRV010000001">
    <property type="protein sequence ID" value="MEH2556215.1"/>
    <property type="molecule type" value="Genomic_DNA"/>
</dbReference>